<keyword evidence="3 6" id="KW-0698">rRNA processing</keyword>
<evidence type="ECO:0000313" key="8">
    <source>
        <dbReference type="EMBL" id="KAK3172783.1"/>
    </source>
</evidence>
<feature type="region of interest" description="Disordered" evidence="7">
    <location>
        <begin position="145"/>
        <end position="251"/>
    </location>
</feature>
<comment type="caution">
    <text evidence="8">The sequence shown here is derived from an EMBL/GenBank/DDBJ whole genome shotgun (WGS) entry which is preliminary data.</text>
</comment>
<dbReference type="GO" id="GO:0003677">
    <property type="term" value="F:DNA binding"/>
    <property type="evidence" value="ECO:0007669"/>
    <property type="project" value="TreeGrafter"/>
</dbReference>
<protein>
    <recommendedName>
        <fullName evidence="6">Exosome complex protein</fullName>
    </recommendedName>
</protein>
<accession>A0AAE0DMR7</accession>
<dbReference type="GO" id="GO:0010468">
    <property type="term" value="P:regulation of gene expression"/>
    <property type="evidence" value="ECO:0007669"/>
    <property type="project" value="TreeGrafter"/>
</dbReference>
<reference evidence="8" key="1">
    <citation type="submission" date="2022-11" db="EMBL/GenBank/DDBJ databases">
        <title>Chromosomal genome sequence assembly and mating type (MAT) locus characterization of the leprose asexual lichenized fungus Lepraria neglecta (Nyl.) Erichsen.</title>
        <authorList>
            <person name="Allen J.L."/>
            <person name="Pfeffer B."/>
        </authorList>
    </citation>
    <scope>NUCLEOTIDE SEQUENCE</scope>
    <source>
        <strain evidence="8">Allen 5258</strain>
    </source>
</reference>
<evidence type="ECO:0000256" key="4">
    <source>
        <dbReference type="ARBA" id="ARBA00022884"/>
    </source>
</evidence>
<comment type="similarity">
    <text evidence="2 6">Belongs to the C1D family.</text>
</comment>
<proteinExistence type="inferred from homology"/>
<dbReference type="InterPro" id="IPR007146">
    <property type="entry name" value="Sas10/Utp3/C1D"/>
</dbReference>
<keyword evidence="9" id="KW-1185">Reference proteome</keyword>
<keyword evidence="5 6" id="KW-0539">Nucleus</keyword>
<evidence type="ECO:0000313" key="9">
    <source>
        <dbReference type="Proteomes" id="UP001276659"/>
    </source>
</evidence>
<dbReference type="PANTHER" id="PTHR15341:SF3">
    <property type="entry name" value="NUCLEAR NUCLEIC ACID-BINDING PROTEIN C1D"/>
    <property type="match status" value="1"/>
</dbReference>
<dbReference type="GO" id="GO:0000178">
    <property type="term" value="C:exosome (RNase complex)"/>
    <property type="evidence" value="ECO:0007669"/>
    <property type="project" value="TreeGrafter"/>
</dbReference>
<dbReference type="GO" id="GO:0003723">
    <property type="term" value="F:RNA binding"/>
    <property type="evidence" value="ECO:0007669"/>
    <property type="project" value="UniProtKB-UniRule"/>
</dbReference>
<name>A0AAE0DMR7_9LECA</name>
<dbReference type="PANTHER" id="PTHR15341">
    <property type="entry name" value="SUN-COR STEROID HORMONE RECEPTOR CO-REPRESSOR"/>
    <property type="match status" value="1"/>
</dbReference>
<feature type="compositionally biased region" description="Basic residues" evidence="7">
    <location>
        <begin position="242"/>
        <end position="251"/>
    </location>
</feature>
<sequence length="251" mass="27957">MEATDLVPMIELLDDNIDDLEEALEPLIKAALSDTAGKLPLLDKAQLYVLVTYAIESILFSYLRLNGVNAKEHPVFRELTRVKQYFEKIKVAESAGINTNTKLDKAAAGRFIKHALAGNEKYDLNRAEQQAKEKAAAHIRFQQASKTSGLDHKADAGSHADLSSDDSESESPKSAGPQSRSEKPTEQSTNPDTIAGDNVKKGRKRKRKSQDKEALQDTIALDGKSKEERKKEKREKRENKAMKRQKRQAAT</sequence>
<evidence type="ECO:0000256" key="1">
    <source>
        <dbReference type="ARBA" id="ARBA00004123"/>
    </source>
</evidence>
<comment type="function">
    <text evidence="6">Required for exosome-dependent processing of pre-rRNA and small nucleolar RNA (snRNA) precursors. Involved in processing of 35S pre-rRNA at the A0, A1 and A2 sites.</text>
</comment>
<dbReference type="GO" id="GO:0005730">
    <property type="term" value="C:nucleolus"/>
    <property type="evidence" value="ECO:0007669"/>
    <property type="project" value="TreeGrafter"/>
</dbReference>
<dbReference type="AlphaFoldDB" id="A0AAE0DMR7"/>
<evidence type="ECO:0000256" key="5">
    <source>
        <dbReference type="ARBA" id="ARBA00023242"/>
    </source>
</evidence>
<evidence type="ECO:0000256" key="7">
    <source>
        <dbReference type="SAM" id="MobiDB-lite"/>
    </source>
</evidence>
<evidence type="ECO:0000256" key="6">
    <source>
        <dbReference type="RuleBase" id="RU368003"/>
    </source>
</evidence>
<evidence type="ECO:0000256" key="3">
    <source>
        <dbReference type="ARBA" id="ARBA00022552"/>
    </source>
</evidence>
<feature type="compositionally biased region" description="Basic and acidic residues" evidence="7">
    <location>
        <begin position="149"/>
        <end position="158"/>
    </location>
</feature>
<keyword evidence="4 6" id="KW-0694">RNA-binding</keyword>
<organism evidence="8 9">
    <name type="scientific">Lepraria neglecta</name>
    <dbReference type="NCBI Taxonomy" id="209136"/>
    <lineage>
        <taxon>Eukaryota</taxon>
        <taxon>Fungi</taxon>
        <taxon>Dikarya</taxon>
        <taxon>Ascomycota</taxon>
        <taxon>Pezizomycotina</taxon>
        <taxon>Lecanoromycetes</taxon>
        <taxon>OSLEUM clade</taxon>
        <taxon>Lecanoromycetidae</taxon>
        <taxon>Lecanorales</taxon>
        <taxon>Lecanorineae</taxon>
        <taxon>Stereocaulaceae</taxon>
        <taxon>Lepraria</taxon>
    </lineage>
</organism>
<dbReference type="Proteomes" id="UP001276659">
    <property type="component" value="Unassembled WGS sequence"/>
</dbReference>
<dbReference type="Pfam" id="PF04000">
    <property type="entry name" value="Sas10_Utp3"/>
    <property type="match status" value="1"/>
</dbReference>
<dbReference type="EMBL" id="JASNWA010000007">
    <property type="protein sequence ID" value="KAK3172783.1"/>
    <property type="molecule type" value="Genomic_DNA"/>
</dbReference>
<evidence type="ECO:0000256" key="2">
    <source>
        <dbReference type="ARBA" id="ARBA00009154"/>
    </source>
</evidence>
<feature type="compositionally biased region" description="Basic and acidic residues" evidence="7">
    <location>
        <begin position="223"/>
        <end position="241"/>
    </location>
</feature>
<comment type="subcellular location">
    <subcellularLocation>
        <location evidence="1 6">Nucleus</location>
    </subcellularLocation>
</comment>
<dbReference type="InterPro" id="IPR011082">
    <property type="entry name" value="Exosome-assoc_fac/DNA_repair"/>
</dbReference>
<dbReference type="GO" id="GO:0000460">
    <property type="term" value="P:maturation of 5.8S rRNA"/>
    <property type="evidence" value="ECO:0007669"/>
    <property type="project" value="TreeGrafter"/>
</dbReference>
<gene>
    <name evidence="8" type="ORF">OEA41_006108</name>
</gene>